<evidence type="ECO:0000259" key="1">
    <source>
        <dbReference type="SMART" id="SM01126"/>
    </source>
</evidence>
<reference evidence="3" key="1">
    <citation type="journal article" date="2019" name="Int. J. Syst. Evol. Microbiol.">
        <title>The Global Catalogue of Microorganisms (GCM) 10K type strain sequencing project: providing services to taxonomists for standard genome sequencing and annotation.</title>
        <authorList>
            <consortium name="The Broad Institute Genomics Platform"/>
            <consortium name="The Broad Institute Genome Sequencing Center for Infectious Disease"/>
            <person name="Wu L."/>
            <person name="Ma J."/>
        </authorList>
    </citation>
    <scope>NUCLEOTIDE SEQUENCE [LARGE SCALE GENOMIC DNA]</scope>
    <source>
        <strain evidence="3">CGMCC 1.16225</strain>
    </source>
</reference>
<gene>
    <name evidence="2" type="ORF">ACFSOZ_10535</name>
</gene>
<accession>A0ABW4UAJ4</accession>
<dbReference type="Proteomes" id="UP001597405">
    <property type="component" value="Unassembled WGS sequence"/>
</dbReference>
<dbReference type="PANTHER" id="PTHR47163:SF2">
    <property type="entry name" value="SI:DKEY-17M8.2"/>
    <property type="match status" value="1"/>
</dbReference>
<name>A0ABW4UAJ4_9HYPH</name>
<keyword evidence="3" id="KW-1185">Reference proteome</keyword>
<proteinExistence type="predicted"/>
<organism evidence="2 3">
    <name type="scientific">Mesorhizobium newzealandense</name>
    <dbReference type="NCBI Taxonomy" id="1300302"/>
    <lineage>
        <taxon>Bacteria</taxon>
        <taxon>Pseudomonadati</taxon>
        <taxon>Pseudomonadota</taxon>
        <taxon>Alphaproteobacteria</taxon>
        <taxon>Hyphomicrobiales</taxon>
        <taxon>Phyllobacteriaceae</taxon>
        <taxon>Mesorhizobium</taxon>
    </lineage>
</organism>
<dbReference type="InterPro" id="IPR053164">
    <property type="entry name" value="IS1016-like_transposase"/>
</dbReference>
<dbReference type="InterPro" id="IPR024445">
    <property type="entry name" value="Tnp_ISXO2-like"/>
</dbReference>
<dbReference type="Pfam" id="PF12762">
    <property type="entry name" value="DDE_Tnp_IS1595"/>
    <property type="match status" value="1"/>
</dbReference>
<evidence type="ECO:0000313" key="2">
    <source>
        <dbReference type="EMBL" id="MFD1983107.1"/>
    </source>
</evidence>
<dbReference type="SMART" id="SM01126">
    <property type="entry name" value="DDE_Tnp_IS1595"/>
    <property type="match status" value="1"/>
</dbReference>
<evidence type="ECO:0000313" key="3">
    <source>
        <dbReference type="Proteomes" id="UP001597405"/>
    </source>
</evidence>
<dbReference type="NCBIfam" id="NF033547">
    <property type="entry name" value="transpos_IS1595"/>
    <property type="match status" value="1"/>
</dbReference>
<feature type="domain" description="ISXO2-like transposase" evidence="1">
    <location>
        <begin position="132"/>
        <end position="272"/>
    </location>
</feature>
<dbReference type="Pfam" id="PF12760">
    <property type="entry name" value="Zn_ribbon_IS1595"/>
    <property type="match status" value="1"/>
</dbReference>
<comment type="caution">
    <text evidence="2">The sequence shown here is derived from an EMBL/GenBank/DDBJ whole genome shotgun (WGS) entry which is preliminary data.</text>
</comment>
<dbReference type="PANTHER" id="PTHR47163">
    <property type="entry name" value="DDE_TNP_IS1595 DOMAIN-CONTAINING PROTEIN"/>
    <property type="match status" value="1"/>
</dbReference>
<protein>
    <submittedName>
        <fullName evidence="2">IS1595 family transposase</fullName>
    </submittedName>
</protein>
<sequence>MSTNTKLPTIRQFLERFPDDETCLDHLMITRYGKRHTCAKCGKEANFHRVKARRCYECDFCGYQVYPTAGTPFEATRTSLRDWYTVMFLFCSSRNGVSAKEVQRTIGVTYKTAWRMCNLIRQYMGYVDGDAPLGGVDGGIVEADKMFYGGKDKQGEDDKTVVFGAIERGGEVITRIVPGRGRKHVMPAIFDWIKPGSRVATDEAGVFKELSELGYLHGTVNHSAGEYVNGQVHTNNIEAFWSHVKRSMRGTYVSVSEKWLQTYLWEFEFRQNLRKHPHLMFDLLLQSFPRPER</sequence>
<dbReference type="InterPro" id="IPR024442">
    <property type="entry name" value="Transposase_Zn_ribbon"/>
</dbReference>
<dbReference type="RefSeq" id="WP_379096985.1">
    <property type="nucleotide sequence ID" value="NZ_JBHUGZ010000007.1"/>
</dbReference>
<dbReference type="EMBL" id="JBHUGZ010000007">
    <property type="protein sequence ID" value="MFD1983107.1"/>
    <property type="molecule type" value="Genomic_DNA"/>
</dbReference>